<sequence length="75" mass="8060">MNQSLFAIGLLIFGFSLMILMPASMTKAWKDLDFRPPAGGSVIMLMRALGLFIIVSGLVILSGIVDITSVMSVNQ</sequence>
<name>A0A3B1CGU5_9ZZZZ</name>
<gene>
    <name evidence="2" type="ORF">MNBD_NITROSPINAE03-1691</name>
</gene>
<evidence type="ECO:0000256" key="1">
    <source>
        <dbReference type="SAM" id="Phobius"/>
    </source>
</evidence>
<protein>
    <submittedName>
        <fullName evidence="2">Uncharacterized protein</fullName>
    </submittedName>
</protein>
<feature type="transmembrane region" description="Helical" evidence="1">
    <location>
        <begin position="44"/>
        <end position="65"/>
    </location>
</feature>
<keyword evidence="1" id="KW-1133">Transmembrane helix</keyword>
<keyword evidence="1" id="KW-0812">Transmembrane</keyword>
<evidence type="ECO:0000313" key="2">
    <source>
        <dbReference type="EMBL" id="VAX23188.1"/>
    </source>
</evidence>
<dbReference type="EMBL" id="UOGB01000263">
    <property type="protein sequence ID" value="VAX23188.1"/>
    <property type="molecule type" value="Genomic_DNA"/>
</dbReference>
<reference evidence="2" key="1">
    <citation type="submission" date="2018-06" db="EMBL/GenBank/DDBJ databases">
        <authorList>
            <person name="Zhirakovskaya E."/>
        </authorList>
    </citation>
    <scope>NUCLEOTIDE SEQUENCE</scope>
</reference>
<proteinExistence type="predicted"/>
<organism evidence="2">
    <name type="scientific">hydrothermal vent metagenome</name>
    <dbReference type="NCBI Taxonomy" id="652676"/>
    <lineage>
        <taxon>unclassified sequences</taxon>
        <taxon>metagenomes</taxon>
        <taxon>ecological metagenomes</taxon>
    </lineage>
</organism>
<dbReference type="AlphaFoldDB" id="A0A3B1CGU5"/>
<keyword evidence="1" id="KW-0472">Membrane</keyword>
<accession>A0A3B1CGU5</accession>